<sequence>MTGLVAAMVASGGVVLAGILITALVVSRRPFRRVSAVVGDDEGARAAAEIQAQIDRGRSASF</sequence>
<dbReference type="AlphaFoldDB" id="A0A4Q8AL83"/>
<organism evidence="2 3">
    <name type="scientific">Microterricola gilva</name>
    <dbReference type="NCBI Taxonomy" id="393267"/>
    <lineage>
        <taxon>Bacteria</taxon>
        <taxon>Bacillati</taxon>
        <taxon>Actinomycetota</taxon>
        <taxon>Actinomycetes</taxon>
        <taxon>Micrococcales</taxon>
        <taxon>Microbacteriaceae</taxon>
        <taxon>Microterricola</taxon>
    </lineage>
</organism>
<evidence type="ECO:0000256" key="1">
    <source>
        <dbReference type="SAM" id="Phobius"/>
    </source>
</evidence>
<protein>
    <submittedName>
        <fullName evidence="2">Uncharacterized protein</fullName>
    </submittedName>
</protein>
<keyword evidence="3" id="KW-1185">Reference proteome</keyword>
<name>A0A4Q8AL83_9MICO</name>
<dbReference type="Proteomes" id="UP000291483">
    <property type="component" value="Unassembled WGS sequence"/>
</dbReference>
<evidence type="ECO:0000313" key="2">
    <source>
        <dbReference type="EMBL" id="RZU65312.1"/>
    </source>
</evidence>
<proteinExistence type="predicted"/>
<gene>
    <name evidence="2" type="ORF">EV379_1641</name>
</gene>
<comment type="caution">
    <text evidence="2">The sequence shown here is derived from an EMBL/GenBank/DDBJ whole genome shotgun (WGS) entry which is preliminary data.</text>
</comment>
<accession>A0A4Q8AL83</accession>
<dbReference type="RefSeq" id="WP_130505687.1">
    <property type="nucleotide sequence ID" value="NZ_SHLC01000001.1"/>
</dbReference>
<keyword evidence="1" id="KW-0812">Transmembrane</keyword>
<keyword evidence="1" id="KW-1133">Transmembrane helix</keyword>
<feature type="transmembrane region" description="Helical" evidence="1">
    <location>
        <begin position="6"/>
        <end position="26"/>
    </location>
</feature>
<dbReference type="EMBL" id="SHLC01000001">
    <property type="protein sequence ID" value="RZU65312.1"/>
    <property type="molecule type" value="Genomic_DNA"/>
</dbReference>
<keyword evidence="1" id="KW-0472">Membrane</keyword>
<reference evidence="2 3" key="1">
    <citation type="submission" date="2019-02" db="EMBL/GenBank/DDBJ databases">
        <title>Sequencing the genomes of 1000 actinobacteria strains.</title>
        <authorList>
            <person name="Klenk H.-P."/>
        </authorList>
    </citation>
    <scope>NUCLEOTIDE SEQUENCE [LARGE SCALE GENOMIC DNA]</scope>
    <source>
        <strain evidence="2 3">DSM 18319</strain>
    </source>
</reference>
<evidence type="ECO:0000313" key="3">
    <source>
        <dbReference type="Proteomes" id="UP000291483"/>
    </source>
</evidence>